<keyword evidence="4" id="KW-1185">Reference proteome</keyword>
<feature type="compositionally biased region" description="Polar residues" evidence="1">
    <location>
        <begin position="1"/>
        <end position="12"/>
    </location>
</feature>
<feature type="region of interest" description="Disordered" evidence="1">
    <location>
        <begin position="1"/>
        <end position="33"/>
    </location>
</feature>
<sequence length="496" mass="50834">MRSSGRDGQQNDCGPLVRTRRRTRLRNRGGPPTIRLRPVVLTGATALLIGGALAATDPPAAHDYSPLSGPGHGRGMSQAGAFDSATEGSTAEQILAHYYPGATIGTIGPTTLAVRLTGLDDRALDAYAEAGARVAGRVLEPGQVAHLTPLPDGGANVVVTIGCDGDEVWQTATSDPWLYPLDPKPARPAAEHLTVCGGGAYRGALGVALEDGAFRTVNRVDVEDYLLGVVPAEMQANWADKGANEALRAQAIAARSYALAETRYPYAQTCDSTDCQVYPGTEREDPRSGAAVASTAGRVLLRDGHILRAEYSAAPGGGSPADIQTFEVGPAPADLEIVRPPVGPGDIVPDAAVTTEGPTAIDIEYERIGGPASSLGDPLGPEGELPQHAGTYRLFTNGVIIVTELLGAQVVDFTTLLEMIPGTDLLDTPTEVTPGGAGPAQVGPAEADSAGVGPGEVGPAESGQALGSVPVENRFAIPPIEAVTPTGARMSPPPAG</sequence>
<dbReference type="NCBIfam" id="TIGR02669">
    <property type="entry name" value="SpoIID_LytB"/>
    <property type="match status" value="1"/>
</dbReference>
<evidence type="ECO:0000259" key="2">
    <source>
        <dbReference type="Pfam" id="PF08486"/>
    </source>
</evidence>
<gene>
    <name evidence="3" type="ORF">IU449_20360</name>
</gene>
<feature type="domain" description="Sporulation stage II protein D amidase enhancer LytB N-terminal" evidence="2">
    <location>
        <begin position="211"/>
        <end position="300"/>
    </location>
</feature>
<feature type="compositionally biased region" description="Basic residues" evidence="1">
    <location>
        <begin position="18"/>
        <end position="27"/>
    </location>
</feature>
<name>A0ABS0DEI7_9NOCA</name>
<evidence type="ECO:0000313" key="4">
    <source>
        <dbReference type="Proteomes" id="UP000707731"/>
    </source>
</evidence>
<dbReference type="InterPro" id="IPR013693">
    <property type="entry name" value="SpoIID/LytB_N"/>
</dbReference>
<protein>
    <submittedName>
        <fullName evidence="3">SpoIID/LytB domain-containing protein</fullName>
    </submittedName>
</protein>
<comment type="caution">
    <text evidence="3">The sequence shown here is derived from an EMBL/GenBank/DDBJ whole genome shotgun (WGS) entry which is preliminary data.</text>
</comment>
<feature type="region of interest" description="Disordered" evidence="1">
    <location>
        <begin position="477"/>
        <end position="496"/>
    </location>
</feature>
<dbReference type="InterPro" id="IPR013486">
    <property type="entry name" value="SpoIID/LytB"/>
</dbReference>
<reference evidence="3 4" key="1">
    <citation type="submission" date="2020-10" db="EMBL/GenBank/DDBJ databases">
        <title>Identification of Nocardia species via Next-generation sequencing and recognition of intraspecies genetic diversity.</title>
        <authorList>
            <person name="Li P."/>
            <person name="Li P."/>
            <person name="Lu B."/>
        </authorList>
    </citation>
    <scope>NUCLEOTIDE SEQUENCE [LARGE SCALE GENOMIC DNA]</scope>
    <source>
        <strain evidence="3 4">BJ06-0143</strain>
    </source>
</reference>
<dbReference type="EMBL" id="JADLQN010000003">
    <property type="protein sequence ID" value="MBF6356866.1"/>
    <property type="molecule type" value="Genomic_DNA"/>
</dbReference>
<organism evidence="3 4">
    <name type="scientific">Nocardia higoensis</name>
    <dbReference type="NCBI Taxonomy" id="228599"/>
    <lineage>
        <taxon>Bacteria</taxon>
        <taxon>Bacillati</taxon>
        <taxon>Actinomycetota</taxon>
        <taxon>Actinomycetes</taxon>
        <taxon>Mycobacteriales</taxon>
        <taxon>Nocardiaceae</taxon>
        <taxon>Nocardia</taxon>
    </lineage>
</organism>
<dbReference type="Pfam" id="PF08486">
    <property type="entry name" value="SpoIID"/>
    <property type="match status" value="1"/>
</dbReference>
<proteinExistence type="predicted"/>
<dbReference type="Proteomes" id="UP000707731">
    <property type="component" value="Unassembled WGS sequence"/>
</dbReference>
<evidence type="ECO:0000256" key="1">
    <source>
        <dbReference type="SAM" id="MobiDB-lite"/>
    </source>
</evidence>
<evidence type="ECO:0000313" key="3">
    <source>
        <dbReference type="EMBL" id="MBF6356866.1"/>
    </source>
</evidence>
<feature type="region of interest" description="Disordered" evidence="1">
    <location>
        <begin position="427"/>
        <end position="471"/>
    </location>
</feature>
<accession>A0ABS0DEI7</accession>